<keyword evidence="2" id="KW-0813">Transport</keyword>
<comment type="similarity">
    <text evidence="5">Belongs to the SctL stator family.</text>
</comment>
<dbReference type="InterPro" id="IPR012842">
    <property type="entry name" value="T3SS_SctL/SctL2"/>
</dbReference>
<reference evidence="8 9" key="1">
    <citation type="submission" date="2014-11" db="EMBL/GenBank/DDBJ databases">
        <title>Complete Genome Sequence of Pseudoalteromonas sp. Strain OCN003 Isolated from Kaneohe Bay, Oahu, Hawaii.</title>
        <authorList>
            <person name="Beurmann S."/>
            <person name="Videau P."/>
            <person name="Ushijima B."/>
            <person name="Smith A.M."/>
            <person name="Aeby G.S."/>
            <person name="Callahan S.M."/>
            <person name="Belcaid M."/>
        </authorList>
    </citation>
    <scope>NUCLEOTIDE SEQUENCE [LARGE SCALE GENOMIC DNA]</scope>
    <source>
        <strain evidence="8 9">OCN003</strain>
    </source>
</reference>
<evidence type="ECO:0000259" key="7">
    <source>
        <dbReference type="Pfam" id="PF02108"/>
    </source>
</evidence>
<dbReference type="RefSeq" id="WP_040135502.1">
    <property type="nucleotide sequence ID" value="NZ_CP009889.1"/>
</dbReference>
<dbReference type="Proteomes" id="UP000030341">
    <property type="component" value="Chromosome 2"/>
</dbReference>
<dbReference type="eggNOG" id="COG1317">
    <property type="taxonomic scope" value="Bacteria"/>
</dbReference>
<accession>A0A0A7EJS8</accession>
<sequence>MFKFTEIKADKLQLVSGAKVLKAVDYNHYLGSQDVVEAAQKKANDIIANAKREYENQQALGFAHGMEQAKQQQAKLLLQTVEQCHHYFVSQTPRIAELIMAGVSQLVSEFDDTELTLEMAKKALSTVTNQRKVTLRVNPNLVDSVKEKLSILLKQFPETSYVDVVADQRVDAGGCLLETQVGVIDATIENQIAAIESLLLSEDHV</sequence>
<dbReference type="PANTHER" id="PTHR34982:SF4">
    <property type="entry name" value="TYPE 3 SECRETION SYSTEM STATOR PROTEIN"/>
    <property type="match status" value="1"/>
</dbReference>
<dbReference type="OrthoDB" id="8221108at2"/>
<dbReference type="EMBL" id="CP009889">
    <property type="protein sequence ID" value="AIY66894.1"/>
    <property type="molecule type" value="Genomic_DNA"/>
</dbReference>
<keyword evidence="3" id="KW-0963">Cytoplasm</keyword>
<dbReference type="NCBIfam" id="NF005392">
    <property type="entry name" value="PRK06937.1"/>
    <property type="match status" value="1"/>
</dbReference>
<organism evidence="8 9">
    <name type="scientific">Pseudoalteromonas piratica</name>
    <dbReference type="NCBI Taxonomy" id="1348114"/>
    <lineage>
        <taxon>Bacteria</taxon>
        <taxon>Pseudomonadati</taxon>
        <taxon>Pseudomonadota</taxon>
        <taxon>Gammaproteobacteria</taxon>
        <taxon>Alteromonadales</taxon>
        <taxon>Pseudoalteromonadaceae</taxon>
        <taxon>Pseudoalteromonas</taxon>
    </lineage>
</organism>
<evidence type="ECO:0000256" key="3">
    <source>
        <dbReference type="ARBA" id="ARBA00022490"/>
    </source>
</evidence>
<feature type="domain" description="Flagellar assembly protein FliH/Type III secretion system HrpE" evidence="7">
    <location>
        <begin position="111"/>
        <end position="193"/>
    </location>
</feature>
<evidence type="ECO:0000256" key="1">
    <source>
        <dbReference type="ARBA" id="ARBA00004496"/>
    </source>
</evidence>
<evidence type="ECO:0000313" key="8">
    <source>
        <dbReference type="EMBL" id="AIY66894.1"/>
    </source>
</evidence>
<evidence type="ECO:0000256" key="5">
    <source>
        <dbReference type="ARBA" id="ARBA00024335"/>
    </source>
</evidence>
<dbReference type="HOGENOM" id="CLU_062625_2_1_6"/>
<proteinExistence type="inferred from homology"/>
<comment type="subcellular location">
    <subcellularLocation>
        <location evidence="1">Cytoplasm</location>
    </subcellularLocation>
</comment>
<protein>
    <recommendedName>
        <fullName evidence="6">Type 3 secretion system stator protein</fullName>
    </recommendedName>
</protein>
<dbReference type="GO" id="GO:0005829">
    <property type="term" value="C:cytosol"/>
    <property type="evidence" value="ECO:0007669"/>
    <property type="project" value="TreeGrafter"/>
</dbReference>
<dbReference type="KEGG" id="pseo:OM33_17535"/>
<dbReference type="NCBIfam" id="TIGR02499">
    <property type="entry name" value="HrpE_YscL_not"/>
    <property type="match status" value="1"/>
</dbReference>
<evidence type="ECO:0000313" key="9">
    <source>
        <dbReference type="Proteomes" id="UP000030341"/>
    </source>
</evidence>
<gene>
    <name evidence="8" type="ORF">OM33_17535</name>
</gene>
<name>A0A0A7EJS8_9GAMM</name>
<dbReference type="STRING" id="1348114.OM33_17535"/>
<evidence type="ECO:0000256" key="2">
    <source>
        <dbReference type="ARBA" id="ARBA00022448"/>
    </source>
</evidence>
<dbReference type="InterPro" id="IPR051472">
    <property type="entry name" value="T3SS_Stator/FliH"/>
</dbReference>
<dbReference type="Pfam" id="PF02108">
    <property type="entry name" value="FliH"/>
    <property type="match status" value="1"/>
</dbReference>
<dbReference type="PANTHER" id="PTHR34982">
    <property type="entry name" value="YOP PROTEINS TRANSLOCATION PROTEIN L"/>
    <property type="match status" value="1"/>
</dbReference>
<dbReference type="InterPro" id="IPR018035">
    <property type="entry name" value="Flagellar_FliH/T3SS_HrpE"/>
</dbReference>
<evidence type="ECO:0000256" key="4">
    <source>
        <dbReference type="ARBA" id="ARBA00022927"/>
    </source>
</evidence>
<keyword evidence="9" id="KW-1185">Reference proteome</keyword>
<keyword evidence="4" id="KW-0653">Protein transport</keyword>
<dbReference type="AlphaFoldDB" id="A0A0A7EJS8"/>
<evidence type="ECO:0000256" key="6">
    <source>
        <dbReference type="ARBA" id="ARBA00040494"/>
    </source>
</evidence>
<dbReference type="GO" id="GO:0030254">
    <property type="term" value="P:protein secretion by the type III secretion system"/>
    <property type="evidence" value="ECO:0007669"/>
    <property type="project" value="InterPro"/>
</dbReference>